<accession>A0A8J6N185</accession>
<dbReference type="AlphaFoldDB" id="A0A8J6N185"/>
<evidence type="ECO:0000256" key="1">
    <source>
        <dbReference type="ARBA" id="ARBA00000971"/>
    </source>
</evidence>
<dbReference type="Gene3D" id="3.10.50.40">
    <property type="match status" value="1"/>
</dbReference>
<feature type="domain" description="PpiC" evidence="8">
    <location>
        <begin position="185"/>
        <end position="288"/>
    </location>
</feature>
<protein>
    <recommendedName>
        <fullName evidence="2">peptidylprolyl isomerase</fullName>
        <ecNumber evidence="2">5.2.1.8</ecNumber>
    </recommendedName>
</protein>
<dbReference type="EMBL" id="JACNJD010000239">
    <property type="protein sequence ID" value="MBC8177856.1"/>
    <property type="molecule type" value="Genomic_DNA"/>
</dbReference>
<dbReference type="Proteomes" id="UP000650524">
    <property type="component" value="Unassembled WGS sequence"/>
</dbReference>
<keyword evidence="3" id="KW-0732">Signal</keyword>
<evidence type="ECO:0000256" key="7">
    <source>
        <dbReference type="SAM" id="Phobius"/>
    </source>
</evidence>
<evidence type="ECO:0000259" key="8">
    <source>
        <dbReference type="PROSITE" id="PS50198"/>
    </source>
</evidence>
<dbReference type="GO" id="GO:0003755">
    <property type="term" value="F:peptidyl-prolyl cis-trans isomerase activity"/>
    <property type="evidence" value="ECO:0007669"/>
    <property type="project" value="UniProtKB-KW"/>
</dbReference>
<dbReference type="SUPFAM" id="SSF54534">
    <property type="entry name" value="FKBP-like"/>
    <property type="match status" value="1"/>
</dbReference>
<name>A0A8J6N185_9DELT</name>
<keyword evidence="7" id="KW-0812">Transmembrane</keyword>
<dbReference type="EC" id="5.2.1.8" evidence="2"/>
<keyword evidence="7" id="KW-1133">Transmembrane helix</keyword>
<dbReference type="Gene3D" id="1.10.4030.10">
    <property type="entry name" value="Porin chaperone SurA, peptide-binding domain"/>
    <property type="match status" value="1"/>
</dbReference>
<comment type="caution">
    <text evidence="9">The sequence shown here is derived from an EMBL/GenBank/DDBJ whole genome shotgun (WGS) entry which is preliminary data.</text>
</comment>
<dbReference type="PROSITE" id="PS50198">
    <property type="entry name" value="PPIC_PPIASE_2"/>
    <property type="match status" value="1"/>
</dbReference>
<proteinExistence type="predicted"/>
<evidence type="ECO:0000256" key="4">
    <source>
        <dbReference type="ARBA" id="ARBA00023110"/>
    </source>
</evidence>
<evidence type="ECO:0000256" key="5">
    <source>
        <dbReference type="ARBA" id="ARBA00023235"/>
    </source>
</evidence>
<evidence type="ECO:0000256" key="2">
    <source>
        <dbReference type="ARBA" id="ARBA00013194"/>
    </source>
</evidence>
<gene>
    <name evidence="9" type="ORF">H8E19_10675</name>
</gene>
<keyword evidence="5 6" id="KW-0413">Isomerase</keyword>
<dbReference type="Pfam" id="PF00639">
    <property type="entry name" value="Rotamase"/>
    <property type="match status" value="1"/>
</dbReference>
<evidence type="ECO:0000256" key="3">
    <source>
        <dbReference type="ARBA" id="ARBA00022729"/>
    </source>
</evidence>
<dbReference type="PANTHER" id="PTHR47245">
    <property type="entry name" value="PEPTIDYLPROLYL ISOMERASE"/>
    <property type="match status" value="1"/>
</dbReference>
<organism evidence="9 10">
    <name type="scientific">Candidatus Desulfacyla euxinica</name>
    <dbReference type="NCBI Taxonomy" id="2841693"/>
    <lineage>
        <taxon>Bacteria</taxon>
        <taxon>Deltaproteobacteria</taxon>
        <taxon>Candidatus Desulfacyla</taxon>
    </lineage>
</organism>
<dbReference type="InterPro" id="IPR046357">
    <property type="entry name" value="PPIase_dom_sf"/>
</dbReference>
<feature type="transmembrane region" description="Helical" evidence="7">
    <location>
        <begin position="12"/>
        <end position="31"/>
    </location>
</feature>
<dbReference type="PANTHER" id="PTHR47245:SF1">
    <property type="entry name" value="FOLDASE PROTEIN PRSA"/>
    <property type="match status" value="1"/>
</dbReference>
<reference evidence="9 10" key="1">
    <citation type="submission" date="2020-08" db="EMBL/GenBank/DDBJ databases">
        <title>Bridging the membrane lipid divide: bacteria of the FCB group superphylum have the potential to synthesize archaeal ether lipids.</title>
        <authorList>
            <person name="Villanueva L."/>
            <person name="Von Meijenfeldt F.A.B."/>
            <person name="Westbye A.B."/>
            <person name="Yadav S."/>
            <person name="Hopmans E.C."/>
            <person name="Dutilh B.E."/>
            <person name="Sinninghe Damste J.S."/>
        </authorList>
    </citation>
    <scope>NUCLEOTIDE SEQUENCE [LARGE SCALE GENOMIC DNA]</scope>
    <source>
        <strain evidence="9">NIOZ-UU27</strain>
    </source>
</reference>
<keyword evidence="7" id="KW-0472">Membrane</keyword>
<comment type="catalytic activity">
    <reaction evidence="1">
        <text>[protein]-peptidylproline (omega=180) = [protein]-peptidylproline (omega=0)</text>
        <dbReference type="Rhea" id="RHEA:16237"/>
        <dbReference type="Rhea" id="RHEA-COMP:10747"/>
        <dbReference type="Rhea" id="RHEA-COMP:10748"/>
        <dbReference type="ChEBI" id="CHEBI:83833"/>
        <dbReference type="ChEBI" id="CHEBI:83834"/>
        <dbReference type="EC" id="5.2.1.8"/>
    </reaction>
</comment>
<dbReference type="InterPro" id="IPR000297">
    <property type="entry name" value="PPIase_PpiC"/>
</dbReference>
<dbReference type="InterPro" id="IPR027304">
    <property type="entry name" value="Trigger_fact/SurA_dom_sf"/>
</dbReference>
<keyword evidence="4 6" id="KW-0697">Rotamase</keyword>
<evidence type="ECO:0000313" key="9">
    <source>
        <dbReference type="EMBL" id="MBC8177856.1"/>
    </source>
</evidence>
<sequence>MKKGKLTLAKGISISILILVVGAFAFNGWALNQQAGKDGIVVTVNDVKITRGEVDKRIAEMLGPQAATLPPEKLTEVRDQLDQRALDSMIVEALLTKEVENQNVIVKSEEVDEALTQLKGSMPPDVKLQAYLKEIGLTEKDLRDSLSKSLRIKKLVEKQVADITGPSDKEIEAFYADNSEKFQVPESVEARHILIAFKPDDDKAAKTLKMKKAEEVRGQLVDKKGENFGAIAAEKSDCPSKSKGGMLGAFGRGQTVPAFEQAAFTQKVGEIGSVVETSFGYHIIEVLDHKEARKVPLSEVSERISNYLAAEKKDEAVKEYIESLKDAATIVFQEGKSSDTNPA</sequence>
<dbReference type="Pfam" id="PF13624">
    <property type="entry name" value="SurA_N_3"/>
    <property type="match status" value="1"/>
</dbReference>
<dbReference type="SUPFAM" id="SSF109998">
    <property type="entry name" value="Triger factor/SurA peptide-binding domain-like"/>
    <property type="match status" value="1"/>
</dbReference>
<evidence type="ECO:0000256" key="6">
    <source>
        <dbReference type="PROSITE-ProRule" id="PRU00278"/>
    </source>
</evidence>
<evidence type="ECO:0000313" key="10">
    <source>
        <dbReference type="Proteomes" id="UP000650524"/>
    </source>
</evidence>
<dbReference type="InterPro" id="IPR050245">
    <property type="entry name" value="PrsA_foldase"/>
</dbReference>